<dbReference type="EMBL" id="CP099838">
    <property type="protein sequence ID" value="USY23615.1"/>
    <property type="molecule type" value="Genomic_DNA"/>
</dbReference>
<name>A0ABY5DK12_9ACTN</name>
<sequence>MTHEPTFGEKLQALAALKTRVATARHLVVALQQDLSDPVTDPCEMSYLESVAVAVYARASVWLGEDPAVLVEEVRGVVEDERNDADGQEVEPEGLKYHRPSEDFPQMVTFLAHRGDVPAPRDHEQARLLCLNVLVCLMHAEYAAHGTEWEVYDAHEPFAF</sequence>
<dbReference type="RefSeq" id="WP_254422269.1">
    <property type="nucleotide sequence ID" value="NZ_BAAAJB010000040.1"/>
</dbReference>
<organism evidence="1 2">
    <name type="scientific">Nocardiopsis exhalans</name>
    <dbReference type="NCBI Taxonomy" id="163604"/>
    <lineage>
        <taxon>Bacteria</taxon>
        <taxon>Bacillati</taxon>
        <taxon>Actinomycetota</taxon>
        <taxon>Actinomycetes</taxon>
        <taxon>Streptosporangiales</taxon>
        <taxon>Nocardiopsidaceae</taxon>
        <taxon>Nocardiopsis</taxon>
    </lineage>
</organism>
<reference evidence="1" key="1">
    <citation type="submission" date="2022-06" db="EMBL/GenBank/DDBJ databases">
        <authorList>
            <person name="Ping M."/>
        </authorList>
    </citation>
    <scope>NUCLEOTIDE SEQUENCE</scope>
    <source>
        <strain evidence="1">JCM11759T</strain>
        <plasmid evidence="1">unnamed1</plasmid>
    </source>
</reference>
<gene>
    <name evidence="1" type="ORF">NE857_33845</name>
</gene>
<accession>A0ABY5DK12</accession>
<geneLocation type="plasmid" evidence="1 2">
    <name>unnamed1</name>
</geneLocation>
<protein>
    <submittedName>
        <fullName evidence="1">Uncharacterized protein</fullName>
    </submittedName>
</protein>
<keyword evidence="2" id="KW-1185">Reference proteome</keyword>
<keyword evidence="1" id="KW-0614">Plasmid</keyword>
<dbReference type="Proteomes" id="UP001055940">
    <property type="component" value="Plasmid unnamed1"/>
</dbReference>
<proteinExistence type="predicted"/>
<evidence type="ECO:0000313" key="2">
    <source>
        <dbReference type="Proteomes" id="UP001055940"/>
    </source>
</evidence>
<evidence type="ECO:0000313" key="1">
    <source>
        <dbReference type="EMBL" id="USY23615.1"/>
    </source>
</evidence>